<evidence type="ECO:0000256" key="2">
    <source>
        <dbReference type="ARBA" id="ARBA00022448"/>
    </source>
</evidence>
<comment type="subcellular location">
    <subcellularLocation>
        <location evidence="1 6">Membrane</location>
        <topology evidence="1 6">Multi-pass membrane protein</topology>
    </subcellularLocation>
</comment>
<reference evidence="7 8" key="1">
    <citation type="submission" date="2024-07" db="EMBL/GenBank/DDBJ databases">
        <title>Chromosome-level genome assembly of the water stick insect Ranatra chinensis (Heteroptera: Nepidae).</title>
        <authorList>
            <person name="Liu X."/>
        </authorList>
    </citation>
    <scope>NUCLEOTIDE SEQUENCE [LARGE SCALE GENOMIC DNA]</scope>
    <source>
        <strain evidence="7">Cailab_2021Rc</strain>
        <tissue evidence="7">Muscle</tissue>
    </source>
</reference>
<keyword evidence="8" id="KW-1185">Reference proteome</keyword>
<keyword evidence="4 6" id="KW-1133">Transmembrane helix</keyword>
<dbReference type="GO" id="GO:0015293">
    <property type="term" value="F:symporter activity"/>
    <property type="evidence" value="ECO:0007669"/>
    <property type="project" value="UniProtKB-UniRule"/>
</dbReference>
<keyword evidence="2 6" id="KW-0813">Transport</keyword>
<feature type="transmembrane region" description="Helical" evidence="6">
    <location>
        <begin position="12"/>
        <end position="29"/>
    </location>
</feature>
<feature type="transmembrane region" description="Helical" evidence="6">
    <location>
        <begin position="351"/>
        <end position="377"/>
    </location>
</feature>
<feature type="transmembrane region" description="Helical" evidence="6">
    <location>
        <begin position="294"/>
        <end position="318"/>
    </location>
</feature>
<organism evidence="7 8">
    <name type="scientific">Ranatra chinensis</name>
    <dbReference type="NCBI Taxonomy" id="642074"/>
    <lineage>
        <taxon>Eukaryota</taxon>
        <taxon>Metazoa</taxon>
        <taxon>Ecdysozoa</taxon>
        <taxon>Arthropoda</taxon>
        <taxon>Hexapoda</taxon>
        <taxon>Insecta</taxon>
        <taxon>Pterygota</taxon>
        <taxon>Neoptera</taxon>
        <taxon>Paraneoptera</taxon>
        <taxon>Hemiptera</taxon>
        <taxon>Heteroptera</taxon>
        <taxon>Panheteroptera</taxon>
        <taxon>Nepomorpha</taxon>
        <taxon>Nepidae</taxon>
        <taxon>Ranatrinae</taxon>
        <taxon>Ranatra</taxon>
    </lineage>
</organism>
<dbReference type="PANTHER" id="PTHR42865">
    <property type="entry name" value="PROTON/GLUTAMATE-ASPARTATE SYMPORTER"/>
    <property type="match status" value="1"/>
</dbReference>
<evidence type="ECO:0000256" key="6">
    <source>
        <dbReference type="RuleBase" id="RU361216"/>
    </source>
</evidence>
<name>A0ABD0XUW5_9HEMI</name>
<evidence type="ECO:0000256" key="4">
    <source>
        <dbReference type="ARBA" id="ARBA00022989"/>
    </source>
</evidence>
<comment type="caution">
    <text evidence="7">The sequence shown here is derived from an EMBL/GenBank/DDBJ whole genome shotgun (WGS) entry which is preliminary data.</text>
</comment>
<feature type="transmembrane region" description="Helical" evidence="6">
    <location>
        <begin position="325"/>
        <end position="345"/>
    </location>
</feature>
<feature type="transmembrane region" description="Helical" evidence="6">
    <location>
        <begin position="183"/>
        <end position="203"/>
    </location>
</feature>
<dbReference type="AlphaFoldDB" id="A0ABD0XUW5"/>
<dbReference type="InterPro" id="IPR001991">
    <property type="entry name" value="Na-dicarboxylate_symporter"/>
</dbReference>
<dbReference type="EMBL" id="JBFDAA010000026">
    <property type="protein sequence ID" value="KAL1110050.1"/>
    <property type="molecule type" value="Genomic_DNA"/>
</dbReference>
<evidence type="ECO:0000313" key="7">
    <source>
        <dbReference type="EMBL" id="KAL1110050.1"/>
    </source>
</evidence>
<accession>A0ABD0XUW5</accession>
<evidence type="ECO:0000256" key="3">
    <source>
        <dbReference type="ARBA" id="ARBA00022692"/>
    </source>
</evidence>
<dbReference type="PRINTS" id="PR00173">
    <property type="entry name" value="EDTRNSPORT"/>
</dbReference>
<dbReference type="PANTHER" id="PTHR42865:SF10">
    <property type="entry name" value="SODIUM:DICARBOXYLATE SYMPORTER FAMILY PROTEIN"/>
    <property type="match status" value="1"/>
</dbReference>
<dbReference type="SUPFAM" id="SSF118215">
    <property type="entry name" value="Proton glutamate symport protein"/>
    <property type="match status" value="1"/>
</dbReference>
<proteinExistence type="inferred from homology"/>
<dbReference type="Proteomes" id="UP001558652">
    <property type="component" value="Unassembled WGS sequence"/>
</dbReference>
<gene>
    <name evidence="7" type="ORF">AAG570_014055</name>
</gene>
<evidence type="ECO:0000256" key="5">
    <source>
        <dbReference type="ARBA" id="ARBA00023136"/>
    </source>
</evidence>
<dbReference type="InterPro" id="IPR036458">
    <property type="entry name" value="Na:dicarbo_symporter_sf"/>
</dbReference>
<sequence length="412" mass="43316">MGKIRGDFGLILRLLVGIAIGICVGLWASNMSGVGEVAQTVPSSASNAVMQVVGSIKHICGQFIFYAVPLVIIGFIAPSITRLGKNASKMLVTAIGIAYLSSIGAAFFAMTLGYTFIPMLETPGRLDELISLPDLLFRLDIPAPMAVMTALVTAVVLGITTLLTESKTFETLLSEFERMVSMVVSYFIIPILPLFVACVFAQMAYSGSLTKQLPVFLQVIVIAICGHFIWLAVLYGIAGLISRRNPLEVARHYGPAYLTAVGTMSSAATLPVALSCARKSKVLSRDTTDFIIPIGATIHLCGSVLTETLFCMTIAYLLTGVLPSVATMCLFAMLLGIFAIGAPGVPGGTVMASLGIVIAILGFNEQGVGLLMAIFALQDSFGTACNVTGDGAIALMVDGIFNPKGEHLQDGS</sequence>
<dbReference type="Gene3D" id="1.10.3860.10">
    <property type="entry name" value="Sodium:dicarboxylate symporter"/>
    <property type="match status" value="1"/>
</dbReference>
<comment type="similarity">
    <text evidence="6">Belongs to the dicarboxylate/amino acid:cation symporter (DAACS) (TC 2.A.23) family.</text>
</comment>
<feature type="transmembrane region" description="Helical" evidence="6">
    <location>
        <begin position="253"/>
        <end position="274"/>
    </location>
</feature>
<evidence type="ECO:0000313" key="8">
    <source>
        <dbReference type="Proteomes" id="UP001558652"/>
    </source>
</evidence>
<evidence type="ECO:0000256" key="1">
    <source>
        <dbReference type="ARBA" id="ARBA00004141"/>
    </source>
</evidence>
<dbReference type="Pfam" id="PF00375">
    <property type="entry name" value="SDF"/>
    <property type="match status" value="1"/>
</dbReference>
<feature type="transmembrane region" description="Helical" evidence="6">
    <location>
        <begin position="141"/>
        <end position="163"/>
    </location>
</feature>
<feature type="transmembrane region" description="Helical" evidence="6">
    <location>
        <begin position="92"/>
        <end position="117"/>
    </location>
</feature>
<feature type="transmembrane region" description="Helical" evidence="6">
    <location>
        <begin position="215"/>
        <end position="241"/>
    </location>
</feature>
<protein>
    <recommendedName>
        <fullName evidence="6">Amino acid transporter</fullName>
    </recommendedName>
</protein>
<keyword evidence="3 6" id="KW-0812">Transmembrane</keyword>
<keyword evidence="6" id="KW-0769">Symport</keyword>
<feature type="transmembrane region" description="Helical" evidence="6">
    <location>
        <begin position="63"/>
        <end position="80"/>
    </location>
</feature>
<keyword evidence="5 6" id="KW-0472">Membrane</keyword>
<dbReference type="GO" id="GO:0016020">
    <property type="term" value="C:membrane"/>
    <property type="evidence" value="ECO:0007669"/>
    <property type="project" value="UniProtKB-SubCell"/>
</dbReference>